<organism evidence="1 2">
    <name type="scientific">Spiroplasma culicicola AES-1</name>
    <dbReference type="NCBI Taxonomy" id="1276246"/>
    <lineage>
        <taxon>Bacteria</taxon>
        <taxon>Bacillati</taxon>
        <taxon>Mycoplasmatota</taxon>
        <taxon>Mollicutes</taxon>
        <taxon>Entomoplasmatales</taxon>
        <taxon>Spiroplasmataceae</taxon>
        <taxon>Spiroplasma</taxon>
    </lineage>
</organism>
<accession>W6AGP3</accession>
<evidence type="ECO:0000313" key="2">
    <source>
        <dbReference type="Proteomes" id="UP000019267"/>
    </source>
</evidence>
<dbReference type="Proteomes" id="UP000019267">
    <property type="component" value="Chromosome"/>
</dbReference>
<evidence type="ECO:0000313" key="1">
    <source>
        <dbReference type="EMBL" id="AHI52854.1"/>
    </source>
</evidence>
<proteinExistence type="predicted"/>
<dbReference type="HOGENOM" id="CLU_852347_0_0_14"/>
<dbReference type="AlphaFoldDB" id="W6AGP3"/>
<name>W6AGP3_9MOLU</name>
<dbReference type="OrthoDB" id="388251at2"/>
<protein>
    <submittedName>
        <fullName evidence="1">Uncharacterized protein</fullName>
    </submittedName>
</protein>
<keyword evidence="2" id="KW-1185">Reference proteome</keyword>
<dbReference type="PATRIC" id="fig|1276246.3.peg.511"/>
<reference evidence="1 2" key="1">
    <citation type="journal article" date="2014" name="Genome Biol. Evol.">
        <title>Molecular evolution of the substrate utilization strategies and putative virulence factors in mosquito-associated Spiroplasma species.</title>
        <authorList>
            <person name="Chang T.H."/>
            <person name="Lo W.S."/>
            <person name="Ku C."/>
            <person name="Chen L.L."/>
            <person name="Kuo C.H."/>
        </authorList>
    </citation>
    <scope>NUCLEOTIDE SEQUENCE [LARGE SCALE GENOMIC DNA]</scope>
    <source>
        <strain evidence="1">AES-1</strain>
    </source>
</reference>
<dbReference type="KEGG" id="scq:SCULI_v1c05130"/>
<dbReference type="STRING" id="1276246.SCULI_v1c05130"/>
<sequence>MRDTEFDKKVLKITEIFDKYNSINKYIKRFGIFNSFSVSHQVDGRNLYFELRNTDNEEFDLMTSAESEQSIMISIDNNVEYNWLVKTMHRFLEKSKAASDKARQLAKPQVGILIYDEFTDTYYLNPHTGPILLKTKEISKEIASTRLDIFGIFMNLRTAILERNRVAEVMTDNYQTINKKIIKSIENINQLELKLKKIEDIPRYKIVIKNEGEKNIAYAYATVDFGDNINDLQRIFNESEFALDSENTNEVENNYKLVRMIEETQKQMVELGRSLITRIDPKLYWQDIDTKLWRLTAEGRETMNNLNIMDFLNNDITEVDFEIN</sequence>
<gene>
    <name evidence="1" type="ORF">SCULI_v1c05130</name>
</gene>
<dbReference type="EMBL" id="CP006681">
    <property type="protein sequence ID" value="AHI52854.1"/>
    <property type="molecule type" value="Genomic_DNA"/>
</dbReference>
<dbReference type="RefSeq" id="WP_025363090.1">
    <property type="nucleotide sequence ID" value="NZ_CP006681.1"/>
</dbReference>